<dbReference type="GO" id="GO:0016787">
    <property type="term" value="F:hydrolase activity"/>
    <property type="evidence" value="ECO:0007669"/>
    <property type="project" value="UniProtKB-KW"/>
</dbReference>
<dbReference type="Gene3D" id="3.60.21.10">
    <property type="match status" value="1"/>
</dbReference>
<name>A0ABW0WY02_9ACTN</name>
<dbReference type="InterPro" id="IPR015914">
    <property type="entry name" value="PAPs_N"/>
</dbReference>
<keyword evidence="1" id="KW-0732">Signal</keyword>
<sequence>METPNMGVPVKLAERMSMAEQHEYLRARFSRRRMLRAGAVSVGALAVGGVLGGGTASAAPASPQLLTGGVAAGVDGSLVAPIGRHLSFGPEPDTQFRVSWQVPAPVKRPFLRYGRNPWDLGHRIEAEVRTLHTPALTPGSQPVDQYYLHVALEDLRPDTTYYYGVGHQGFDPASQQAISTLGTFRTAPSREHRWGKVYEPFTFTAFGDQGVSDHAKGNDHIILAQNPAFHLHAGDICYADPAGSGQDADKSVYAATTWDAFLVQTETVASTVPWMVSYGNHDMEAWYSPNGYGGENARFYLPDNGPDRRSVPGVYSFRYKNVGVISLDANDVSYEIPANLGISAGKQTRWLERTLKDLRNDETVDFVVVFFHHCAFSTTHQHASEGGVREAWVPLFEKYRVDLVINGHNHVYERTDAILGNKVSKAVPSGATVEPATDGVVYVTAGAAGRSLYRFDAPDTYEGHEQRLDSVDTFYFAKGGGKVTEKVEWSRVRYTGYSFIKVDVKPAHLGLKSEMTVTALAEDGTRVDHYTILRTVGDGWDSDHDDDGEGGGWGW</sequence>
<accession>A0ABW0WY02</accession>
<reference evidence="5" key="1">
    <citation type="journal article" date="2019" name="Int. J. Syst. Evol. Microbiol.">
        <title>The Global Catalogue of Microorganisms (GCM) 10K type strain sequencing project: providing services to taxonomists for standard genome sequencing and annotation.</title>
        <authorList>
            <consortium name="The Broad Institute Genomics Platform"/>
            <consortium name="The Broad Institute Genome Sequencing Center for Infectious Disease"/>
            <person name="Wu L."/>
            <person name="Ma J."/>
        </authorList>
    </citation>
    <scope>NUCLEOTIDE SEQUENCE [LARGE SCALE GENOMIC DNA]</scope>
    <source>
        <strain evidence="5">CGMCC 4.1437</strain>
    </source>
</reference>
<comment type="caution">
    <text evidence="4">The sequence shown here is derived from an EMBL/GenBank/DDBJ whole genome shotgun (WGS) entry which is preliminary data.</text>
</comment>
<keyword evidence="5" id="KW-1185">Reference proteome</keyword>
<evidence type="ECO:0000256" key="1">
    <source>
        <dbReference type="ARBA" id="ARBA00022729"/>
    </source>
</evidence>
<proteinExistence type="predicted"/>
<keyword evidence="4" id="KW-0378">Hydrolase</keyword>
<dbReference type="PANTHER" id="PTHR22953">
    <property type="entry name" value="ACID PHOSPHATASE RELATED"/>
    <property type="match status" value="1"/>
</dbReference>
<evidence type="ECO:0000313" key="5">
    <source>
        <dbReference type="Proteomes" id="UP001595975"/>
    </source>
</evidence>
<feature type="domain" description="Calcineurin-like phosphoesterase" evidence="2">
    <location>
        <begin position="223"/>
        <end position="412"/>
    </location>
</feature>
<dbReference type="PANTHER" id="PTHR22953:SF153">
    <property type="entry name" value="PURPLE ACID PHOSPHATASE"/>
    <property type="match status" value="1"/>
</dbReference>
<dbReference type="RefSeq" id="WP_380223413.1">
    <property type="nucleotide sequence ID" value="NZ_JBHSOF010000002.1"/>
</dbReference>
<evidence type="ECO:0000259" key="3">
    <source>
        <dbReference type="Pfam" id="PF16656"/>
    </source>
</evidence>
<dbReference type="InterPro" id="IPR039331">
    <property type="entry name" value="PAPs-like"/>
</dbReference>
<dbReference type="SUPFAM" id="SSF56300">
    <property type="entry name" value="Metallo-dependent phosphatases"/>
    <property type="match status" value="1"/>
</dbReference>
<dbReference type="InterPro" id="IPR008963">
    <property type="entry name" value="Purple_acid_Pase-like_N"/>
</dbReference>
<dbReference type="SUPFAM" id="SSF49363">
    <property type="entry name" value="Purple acid phosphatase, N-terminal domain"/>
    <property type="match status" value="1"/>
</dbReference>
<dbReference type="InterPro" id="IPR029052">
    <property type="entry name" value="Metallo-depent_PP-like"/>
</dbReference>
<dbReference type="InterPro" id="IPR006311">
    <property type="entry name" value="TAT_signal"/>
</dbReference>
<dbReference type="Proteomes" id="UP001595975">
    <property type="component" value="Unassembled WGS sequence"/>
</dbReference>
<evidence type="ECO:0000313" key="4">
    <source>
        <dbReference type="EMBL" id="MFC5661824.1"/>
    </source>
</evidence>
<dbReference type="Gene3D" id="2.60.40.380">
    <property type="entry name" value="Purple acid phosphatase-like, N-terminal"/>
    <property type="match status" value="1"/>
</dbReference>
<organism evidence="4 5">
    <name type="scientific">Kitasatospora misakiensis</name>
    <dbReference type="NCBI Taxonomy" id="67330"/>
    <lineage>
        <taxon>Bacteria</taxon>
        <taxon>Bacillati</taxon>
        <taxon>Actinomycetota</taxon>
        <taxon>Actinomycetes</taxon>
        <taxon>Kitasatosporales</taxon>
        <taxon>Streptomycetaceae</taxon>
        <taxon>Kitasatospora</taxon>
    </lineage>
</organism>
<evidence type="ECO:0000259" key="2">
    <source>
        <dbReference type="Pfam" id="PF00149"/>
    </source>
</evidence>
<dbReference type="EMBL" id="JBHSOF010000002">
    <property type="protein sequence ID" value="MFC5661824.1"/>
    <property type="molecule type" value="Genomic_DNA"/>
</dbReference>
<gene>
    <name evidence="4" type="ORF">ACFP3U_02375</name>
</gene>
<dbReference type="InterPro" id="IPR004843">
    <property type="entry name" value="Calcineurin-like_PHP"/>
</dbReference>
<dbReference type="EC" id="3.1.-.-" evidence="4"/>
<dbReference type="Pfam" id="PF00149">
    <property type="entry name" value="Metallophos"/>
    <property type="match status" value="1"/>
</dbReference>
<dbReference type="PROSITE" id="PS51318">
    <property type="entry name" value="TAT"/>
    <property type="match status" value="1"/>
</dbReference>
<feature type="domain" description="Purple acid phosphatase N-terminal" evidence="3">
    <location>
        <begin position="83"/>
        <end position="177"/>
    </location>
</feature>
<protein>
    <submittedName>
        <fullName evidence="4">Purple acid phosphatase family protein</fullName>
        <ecNumber evidence="4">3.1.-.-</ecNumber>
    </submittedName>
</protein>
<dbReference type="Pfam" id="PF16656">
    <property type="entry name" value="Pur_ac_phosph_N"/>
    <property type="match status" value="1"/>
</dbReference>